<accession>A0A0D7B4Q0</accession>
<reference evidence="2 3" key="1">
    <citation type="journal article" date="2015" name="Fungal Genet. Biol.">
        <title>Evolution of novel wood decay mechanisms in Agaricales revealed by the genome sequences of Fistulina hepatica and Cylindrobasidium torrendii.</title>
        <authorList>
            <person name="Floudas D."/>
            <person name="Held B.W."/>
            <person name="Riley R."/>
            <person name="Nagy L.G."/>
            <person name="Koehler G."/>
            <person name="Ransdell A.S."/>
            <person name="Younus H."/>
            <person name="Chow J."/>
            <person name="Chiniquy J."/>
            <person name="Lipzen A."/>
            <person name="Tritt A."/>
            <person name="Sun H."/>
            <person name="Haridas S."/>
            <person name="LaButti K."/>
            <person name="Ohm R.A."/>
            <person name="Kues U."/>
            <person name="Blanchette R.A."/>
            <person name="Grigoriev I.V."/>
            <person name="Minto R.E."/>
            <person name="Hibbett D.S."/>
        </authorList>
    </citation>
    <scope>NUCLEOTIDE SEQUENCE [LARGE SCALE GENOMIC DNA]</scope>
    <source>
        <strain evidence="2 3">FP15055 ss-10</strain>
    </source>
</reference>
<protein>
    <submittedName>
        <fullName evidence="2">Uncharacterized protein</fullName>
    </submittedName>
</protein>
<dbReference type="Proteomes" id="UP000054007">
    <property type="component" value="Unassembled WGS sequence"/>
</dbReference>
<dbReference type="GO" id="GO:0003676">
    <property type="term" value="F:nucleic acid binding"/>
    <property type="evidence" value="ECO:0007669"/>
    <property type="project" value="InterPro"/>
</dbReference>
<gene>
    <name evidence="2" type="ORF">CYLTODRAFT_492308</name>
</gene>
<evidence type="ECO:0000256" key="1">
    <source>
        <dbReference type="SAM" id="MobiDB-lite"/>
    </source>
</evidence>
<evidence type="ECO:0000313" key="3">
    <source>
        <dbReference type="Proteomes" id="UP000054007"/>
    </source>
</evidence>
<dbReference type="AlphaFoldDB" id="A0A0D7B4Q0"/>
<feature type="region of interest" description="Disordered" evidence="1">
    <location>
        <begin position="302"/>
        <end position="332"/>
    </location>
</feature>
<organism evidence="2 3">
    <name type="scientific">Cylindrobasidium torrendii FP15055 ss-10</name>
    <dbReference type="NCBI Taxonomy" id="1314674"/>
    <lineage>
        <taxon>Eukaryota</taxon>
        <taxon>Fungi</taxon>
        <taxon>Dikarya</taxon>
        <taxon>Basidiomycota</taxon>
        <taxon>Agaricomycotina</taxon>
        <taxon>Agaricomycetes</taxon>
        <taxon>Agaricomycetidae</taxon>
        <taxon>Agaricales</taxon>
        <taxon>Marasmiineae</taxon>
        <taxon>Physalacriaceae</taxon>
        <taxon>Cylindrobasidium</taxon>
    </lineage>
</organism>
<evidence type="ECO:0000313" key="2">
    <source>
        <dbReference type="EMBL" id="KIY65477.1"/>
    </source>
</evidence>
<dbReference type="Gene3D" id="3.30.420.10">
    <property type="entry name" value="Ribonuclease H-like superfamily/Ribonuclease H"/>
    <property type="match status" value="1"/>
</dbReference>
<name>A0A0D7B4Q0_9AGAR</name>
<dbReference type="InterPro" id="IPR036397">
    <property type="entry name" value="RNaseH_sf"/>
</dbReference>
<sequence>MDYHATEVAIAVVRVDNWFNYGIYFPENSQGSGGRANMSGTCLEHTANAEEAEIQAVIRILETIYGSQPPLVIHTRSRRFAQQINELVSNLGDANVMNQPTSKSLAYLSALLERAPTRISARQELGQSHEAAKKLAQDAHIYPPFARDWAQAECALRMEILRGLMDSQESPTSDAMVRASRLLSLAQARALAPDAPVNMNVTLPQQAAEKSEDIEPVPAPNANSKRMIRACPAPFNRVVVLRKGNKTDPLPETLDLSKCVDVWSGILESRQLWPAIPHNTWEAALKELIALRKHVDPTPALAAMDTDAEDEYATPRQGTKKRSRGVERPRAQKKFKPKERLLLENPLPECILHGLTAVVDALCDRIQHGMWLNPMLAVFVLYMNIDNPKPLHCLPHLVGHVGGVKIIRLGRQARKKLYGKEKYSMPQDTVFAVMDIGDIPQSLRDVINGVEPLDGAS</sequence>
<keyword evidence="3" id="KW-1185">Reference proteome</keyword>
<dbReference type="EMBL" id="KN880589">
    <property type="protein sequence ID" value="KIY65477.1"/>
    <property type="molecule type" value="Genomic_DNA"/>
</dbReference>
<proteinExistence type="predicted"/>